<feature type="domain" description="PLD phosphodiesterase" evidence="10">
    <location>
        <begin position="389"/>
        <end position="416"/>
    </location>
</feature>
<evidence type="ECO:0000256" key="1">
    <source>
        <dbReference type="ARBA" id="ARBA00000798"/>
    </source>
</evidence>
<evidence type="ECO:0000256" key="8">
    <source>
        <dbReference type="ARBA" id="ARBA00023098"/>
    </source>
</evidence>
<dbReference type="Gene3D" id="3.30.870.10">
    <property type="entry name" value="Endonuclease Chain A"/>
    <property type="match status" value="2"/>
</dbReference>
<dbReference type="PROSITE" id="PS50035">
    <property type="entry name" value="PLD"/>
    <property type="match status" value="2"/>
</dbReference>
<keyword evidence="7" id="KW-0378">Hydrolase</keyword>
<dbReference type="InterPro" id="IPR015679">
    <property type="entry name" value="PLipase_D_fam"/>
</dbReference>
<dbReference type="GO" id="GO:0005576">
    <property type="term" value="C:extracellular region"/>
    <property type="evidence" value="ECO:0007669"/>
    <property type="project" value="UniProtKB-SubCell"/>
</dbReference>
<evidence type="ECO:0000256" key="2">
    <source>
        <dbReference type="ARBA" id="ARBA00003145"/>
    </source>
</evidence>
<proteinExistence type="predicted"/>
<evidence type="ECO:0000313" key="11">
    <source>
        <dbReference type="EMBL" id="SFD03596.1"/>
    </source>
</evidence>
<dbReference type="CDD" id="cd09105">
    <property type="entry name" value="PLDc_vPLD1_2_like_2"/>
    <property type="match status" value="1"/>
</dbReference>
<evidence type="ECO:0000256" key="4">
    <source>
        <dbReference type="ARBA" id="ARBA00018392"/>
    </source>
</evidence>
<dbReference type="Pfam" id="PF00614">
    <property type="entry name" value="PLDc"/>
    <property type="match status" value="1"/>
</dbReference>
<dbReference type="InterPro" id="IPR001736">
    <property type="entry name" value="PLipase_D/transphosphatidylase"/>
</dbReference>
<protein>
    <recommendedName>
        <fullName evidence="4">Phospholipase D</fullName>
    </recommendedName>
    <alternativeName>
        <fullName evidence="9">Choline phosphatase</fullName>
    </alternativeName>
</protein>
<dbReference type="RefSeq" id="WP_177208413.1">
    <property type="nucleotide sequence ID" value="NZ_FOLG01000013.1"/>
</dbReference>
<feature type="domain" description="PLD phosphodiesterase" evidence="10">
    <location>
        <begin position="176"/>
        <end position="203"/>
    </location>
</feature>
<sequence>MLLLTASEAFPQLERLVLGAKKRVVAGFRIFDADTRLHSEEGQAIGETWADLIAHRLREGISFEFTLADFDPVHRPALHHLAQESAEKLRAAARASGAEERFKLACVRHPAQSSLWHRILFAPLEWREIAKQARRLNQLAESARDQYLDSVPGLAAMLHRKPNGKVRVRRRLPPMYPGSHHQKLAVIDREYLYIGGIDLNERRYDDPTHDRAGGETWHDVQLCLTGEVAGSAEDHLRAFQDECTGRVPPSPRPGLLRTLSCVRPKLAPMIGPRPVVHEIFDRHLEEIGRAEQLIYLESQFLRYLPIAEALAKRAEEVPDLGLIVILPAAPEDIAFDGNQALDARFGEELQARCLARIRKSFGARACLISPAQPRGVPPDGDRATLMSAPLVYVHAKVSLFDDRCAIVSSANLNGRSMKWDTEVGVALTVPEQVTAIRKRVMEHWLPDVPDPGLLDPATAPAAWTALAHMNAKTAPAERQGFLLPFPESAPRRFGTFVPFAPPEMV</sequence>
<gene>
    <name evidence="11" type="ORF">SAMN04488094_113135</name>
</gene>
<organism evidence="11 12">
    <name type="scientific">Tropicimonas isoalkanivorans</name>
    <dbReference type="NCBI Taxonomy" id="441112"/>
    <lineage>
        <taxon>Bacteria</taxon>
        <taxon>Pseudomonadati</taxon>
        <taxon>Pseudomonadota</taxon>
        <taxon>Alphaproteobacteria</taxon>
        <taxon>Rhodobacterales</taxon>
        <taxon>Roseobacteraceae</taxon>
        <taxon>Tropicimonas</taxon>
    </lineage>
</organism>
<dbReference type="AlphaFoldDB" id="A0A1I1P1P5"/>
<keyword evidence="6" id="KW-0677">Repeat</keyword>
<comment type="catalytic activity">
    <reaction evidence="1">
        <text>a 1,2-diacyl-sn-glycero-3-phosphocholine + H2O = a 1,2-diacyl-sn-glycero-3-phosphate + choline + H(+)</text>
        <dbReference type="Rhea" id="RHEA:14445"/>
        <dbReference type="ChEBI" id="CHEBI:15354"/>
        <dbReference type="ChEBI" id="CHEBI:15377"/>
        <dbReference type="ChEBI" id="CHEBI:15378"/>
        <dbReference type="ChEBI" id="CHEBI:57643"/>
        <dbReference type="ChEBI" id="CHEBI:58608"/>
        <dbReference type="EC" id="3.1.4.4"/>
    </reaction>
</comment>
<evidence type="ECO:0000256" key="6">
    <source>
        <dbReference type="ARBA" id="ARBA00022737"/>
    </source>
</evidence>
<evidence type="ECO:0000256" key="9">
    <source>
        <dbReference type="ARBA" id="ARBA00029594"/>
    </source>
</evidence>
<comment type="subcellular location">
    <subcellularLocation>
        <location evidence="3">Secreted</location>
    </subcellularLocation>
</comment>
<accession>A0A1I1P1P5</accession>
<dbReference type="Proteomes" id="UP000198728">
    <property type="component" value="Unassembled WGS sequence"/>
</dbReference>
<keyword evidence="5" id="KW-0964">Secreted</keyword>
<evidence type="ECO:0000256" key="3">
    <source>
        <dbReference type="ARBA" id="ARBA00004613"/>
    </source>
</evidence>
<evidence type="ECO:0000313" key="12">
    <source>
        <dbReference type="Proteomes" id="UP000198728"/>
    </source>
</evidence>
<dbReference type="PANTHER" id="PTHR18896">
    <property type="entry name" value="PHOSPHOLIPASE D"/>
    <property type="match status" value="1"/>
</dbReference>
<evidence type="ECO:0000259" key="10">
    <source>
        <dbReference type="PROSITE" id="PS50035"/>
    </source>
</evidence>
<dbReference type="InterPro" id="IPR025202">
    <property type="entry name" value="PLD-like_dom"/>
</dbReference>
<reference evidence="11 12" key="1">
    <citation type="submission" date="2016-10" db="EMBL/GenBank/DDBJ databases">
        <authorList>
            <person name="de Groot N.N."/>
        </authorList>
    </citation>
    <scope>NUCLEOTIDE SEQUENCE [LARGE SCALE GENOMIC DNA]</scope>
    <source>
        <strain evidence="11 12">DSM 19548</strain>
    </source>
</reference>
<evidence type="ECO:0000256" key="5">
    <source>
        <dbReference type="ARBA" id="ARBA00022525"/>
    </source>
</evidence>
<dbReference type="STRING" id="441112.SAMN04488094_113135"/>
<dbReference type="GO" id="GO:0004630">
    <property type="term" value="F:phospholipase D activity"/>
    <property type="evidence" value="ECO:0007669"/>
    <property type="project" value="UniProtKB-EC"/>
</dbReference>
<keyword evidence="12" id="KW-1185">Reference proteome</keyword>
<dbReference type="PANTHER" id="PTHR18896:SF76">
    <property type="entry name" value="PHOSPHOLIPASE"/>
    <property type="match status" value="1"/>
</dbReference>
<comment type="function">
    <text evidence="2">Could be a virulence factor.</text>
</comment>
<name>A0A1I1P1P5_9RHOB</name>
<dbReference type="Pfam" id="PF13091">
    <property type="entry name" value="PLDc_2"/>
    <property type="match status" value="1"/>
</dbReference>
<keyword evidence="8" id="KW-0443">Lipid metabolism</keyword>
<dbReference type="SUPFAM" id="SSF56024">
    <property type="entry name" value="Phospholipase D/nuclease"/>
    <property type="match status" value="2"/>
</dbReference>
<dbReference type="GO" id="GO:0009395">
    <property type="term" value="P:phospholipid catabolic process"/>
    <property type="evidence" value="ECO:0007669"/>
    <property type="project" value="TreeGrafter"/>
</dbReference>
<dbReference type="EMBL" id="FOLG01000013">
    <property type="protein sequence ID" value="SFD03596.1"/>
    <property type="molecule type" value="Genomic_DNA"/>
</dbReference>
<evidence type="ECO:0000256" key="7">
    <source>
        <dbReference type="ARBA" id="ARBA00022801"/>
    </source>
</evidence>
<dbReference type="SMART" id="SM00155">
    <property type="entry name" value="PLDc"/>
    <property type="match status" value="2"/>
</dbReference>